<dbReference type="AlphaFoldDB" id="A0A815VLQ4"/>
<organism evidence="3 4">
    <name type="scientific">Adineta ricciae</name>
    <name type="common">Rotifer</name>
    <dbReference type="NCBI Taxonomy" id="249248"/>
    <lineage>
        <taxon>Eukaryota</taxon>
        <taxon>Metazoa</taxon>
        <taxon>Spiralia</taxon>
        <taxon>Gnathifera</taxon>
        <taxon>Rotifera</taxon>
        <taxon>Eurotatoria</taxon>
        <taxon>Bdelloidea</taxon>
        <taxon>Adinetida</taxon>
        <taxon>Adinetidae</taxon>
        <taxon>Adineta</taxon>
    </lineage>
</organism>
<feature type="region of interest" description="Disordered" evidence="1">
    <location>
        <begin position="15"/>
        <end position="73"/>
    </location>
</feature>
<feature type="compositionally biased region" description="Basic residues" evidence="1">
    <location>
        <begin position="35"/>
        <end position="45"/>
    </location>
</feature>
<evidence type="ECO:0000313" key="2">
    <source>
        <dbReference type="EMBL" id="CAF1522890.1"/>
    </source>
</evidence>
<evidence type="ECO:0000256" key="1">
    <source>
        <dbReference type="SAM" id="MobiDB-lite"/>
    </source>
</evidence>
<dbReference type="EMBL" id="CAJNOR010004897">
    <property type="protein sequence ID" value="CAF1533902.1"/>
    <property type="molecule type" value="Genomic_DNA"/>
</dbReference>
<feature type="compositionally biased region" description="Polar residues" evidence="1">
    <location>
        <begin position="23"/>
        <end position="34"/>
    </location>
</feature>
<dbReference type="EMBL" id="CAJNOJ010000789">
    <property type="protein sequence ID" value="CAF1522890.1"/>
    <property type="molecule type" value="Genomic_DNA"/>
</dbReference>
<evidence type="ECO:0000313" key="3">
    <source>
        <dbReference type="EMBL" id="CAF1533902.1"/>
    </source>
</evidence>
<gene>
    <name evidence="2" type="ORF">EDS130_LOCUS43999</name>
    <name evidence="3" type="ORF">XAT740_LOCUS41675</name>
</gene>
<feature type="compositionally biased region" description="Polar residues" evidence="1">
    <location>
        <begin position="49"/>
        <end position="73"/>
    </location>
</feature>
<evidence type="ECO:0000313" key="4">
    <source>
        <dbReference type="Proteomes" id="UP000663828"/>
    </source>
</evidence>
<reference evidence="3" key="1">
    <citation type="submission" date="2021-02" db="EMBL/GenBank/DDBJ databases">
        <authorList>
            <person name="Nowell W R."/>
        </authorList>
    </citation>
    <scope>NUCLEOTIDE SEQUENCE</scope>
</reference>
<name>A0A815VLQ4_ADIRI</name>
<comment type="caution">
    <text evidence="3">The sequence shown here is derived from an EMBL/GenBank/DDBJ whole genome shotgun (WGS) entry which is preliminary data.</text>
</comment>
<dbReference type="Proteomes" id="UP000663852">
    <property type="component" value="Unassembled WGS sequence"/>
</dbReference>
<sequence length="293" mass="32640">MPVVTRAAAVRSQFTGDDKNLKDPTTSIASSTNKTIKRDRGRPKKKTQEGTSHLNTDSSKSETTSMSHPQSTISTCEASLEATAHLDEEPVTLLTSPAPTVATGNTSLLNNNEISLSEDEVDTFMNELVVEREITTGISNRKCDMVFMNGYSYLHMNIVKETIGWLCAKCSENCKAVIHSSRITEYSLHKLRRKAVPPMLHDQKFIMPSVYLETYSKEPFIIYDKRKSQHGGRLIIFSSPEQPRSNNPILGSGQIRSDAASDLLTWELNVLSHSDILFADGTFRVSPLLFEQL</sequence>
<dbReference type="Proteomes" id="UP000663828">
    <property type="component" value="Unassembled WGS sequence"/>
</dbReference>
<keyword evidence="4" id="KW-1185">Reference proteome</keyword>
<accession>A0A815VLQ4</accession>
<protein>
    <submittedName>
        <fullName evidence="3">Uncharacterized protein</fullName>
    </submittedName>
</protein>
<proteinExistence type="predicted"/>